<dbReference type="Gene3D" id="1.50.10.100">
    <property type="entry name" value="Chondroitin AC/alginate lyase"/>
    <property type="match status" value="1"/>
</dbReference>
<dbReference type="RefSeq" id="WP_125325234.1">
    <property type="nucleotide sequence ID" value="NZ_CP034328.1"/>
</dbReference>
<reference evidence="3 4" key="1">
    <citation type="submission" date="2018-12" db="EMBL/GenBank/DDBJ databases">
        <title>Complete genome sequencing of Tabrizicola sp. K13M18.</title>
        <authorList>
            <person name="Bae J.-W."/>
        </authorList>
    </citation>
    <scope>NUCLEOTIDE SEQUENCE [LARGE SCALE GENOMIC DNA]</scope>
    <source>
        <strain evidence="3 4">K13M18</strain>
    </source>
</reference>
<evidence type="ECO:0000313" key="3">
    <source>
        <dbReference type="EMBL" id="AZL59037.1"/>
    </source>
</evidence>
<evidence type="ECO:0000259" key="2">
    <source>
        <dbReference type="Pfam" id="PF07940"/>
    </source>
</evidence>
<feature type="domain" description="Heparinase II/III-like C-terminal" evidence="2">
    <location>
        <begin position="316"/>
        <end position="564"/>
    </location>
</feature>
<sequence>MIRANRADGAAGLGSNDKAQERFGRLADRLAAFAARTTRPAGGFVSQPEPRSIGIYARGKQLVAGNILLAGHLAEAPDTALWDIPAPDPAFISEAQGFAWLDDLAAFGTPDARRRAQDWTWGWIARYGAGRGPGWTPDLTGRRMIRWIHHATLLLSGRNRADTQAFYRALARQSVYLSRRWKAAASGLPQFEALTGLVYAGQSLIGMERLVAPATTALARACTAEIDAEGGIPTRNPEELLEVLTLLTWAASAMTEAAHPVPPAVSAAITRMAPALRTLRHADGDLARFHGGGKGVEGRLDQALAAAGTRPGATPAIAMGFVRLSGRRTSVIVDASSPPGGRAARTAHASTAAFELTSGRRPLIVNCGSGESFGPSWRQAARATQSHSALCLDGASSSRFGPSGSTLDQRANITTSRMTQGTEGADLYVAHDGWLQSHGLTASRSLTLSHDGRRLSGVDALTALTADARKRFEDMMTTTAMTGAGFTIRFHLHPEVDSALDMADTAVSMALRSGEIWVFRFSGQASLTLEPSAYLEKGRVKPRPCTQIVLRAQALGFETRIGWTLAKAKDTPLAIRDLEGADPEGQG</sequence>
<dbReference type="InterPro" id="IPR012480">
    <property type="entry name" value="Hepar_II_III_C"/>
</dbReference>
<dbReference type="GO" id="GO:0030313">
    <property type="term" value="C:cell envelope"/>
    <property type="evidence" value="ECO:0007669"/>
    <property type="project" value="UniProtKB-SubCell"/>
</dbReference>
<dbReference type="GO" id="GO:0016829">
    <property type="term" value="F:lyase activity"/>
    <property type="evidence" value="ECO:0007669"/>
    <property type="project" value="InterPro"/>
</dbReference>
<dbReference type="OrthoDB" id="9787373at2"/>
<gene>
    <name evidence="3" type="ORF">EI545_09405</name>
</gene>
<dbReference type="InterPro" id="IPR008929">
    <property type="entry name" value="Chondroitin_lyas"/>
</dbReference>
<organism evidence="3 4">
    <name type="scientific">Tabrizicola piscis</name>
    <dbReference type="NCBI Taxonomy" id="2494374"/>
    <lineage>
        <taxon>Bacteria</taxon>
        <taxon>Pseudomonadati</taxon>
        <taxon>Pseudomonadota</taxon>
        <taxon>Alphaproteobacteria</taxon>
        <taxon>Rhodobacterales</taxon>
        <taxon>Paracoccaceae</taxon>
        <taxon>Tabrizicola</taxon>
    </lineage>
</organism>
<dbReference type="Proteomes" id="UP000282002">
    <property type="component" value="Chromosome"/>
</dbReference>
<dbReference type="EMBL" id="CP034328">
    <property type="protein sequence ID" value="AZL59037.1"/>
    <property type="molecule type" value="Genomic_DNA"/>
</dbReference>
<evidence type="ECO:0000313" key="4">
    <source>
        <dbReference type="Proteomes" id="UP000282002"/>
    </source>
</evidence>
<comment type="subcellular location">
    <subcellularLocation>
        <location evidence="1">Cell envelope</location>
    </subcellularLocation>
</comment>
<keyword evidence="4" id="KW-1185">Reference proteome</keyword>
<dbReference type="Gene3D" id="2.70.98.70">
    <property type="match status" value="1"/>
</dbReference>
<evidence type="ECO:0000256" key="1">
    <source>
        <dbReference type="ARBA" id="ARBA00004196"/>
    </source>
</evidence>
<name>A0A3S8U632_9RHOB</name>
<dbReference type="AlphaFoldDB" id="A0A3S8U632"/>
<protein>
    <submittedName>
        <fullName evidence="3">Heparinase</fullName>
    </submittedName>
</protein>
<dbReference type="Pfam" id="PF07940">
    <property type="entry name" value="Hepar_II_III_C"/>
    <property type="match status" value="1"/>
</dbReference>
<proteinExistence type="predicted"/>
<dbReference type="KEGG" id="taw:EI545_09405"/>
<accession>A0A3S8U632</accession>